<dbReference type="InterPro" id="IPR052350">
    <property type="entry name" value="Metallo-dep_Lactonases"/>
</dbReference>
<gene>
    <name evidence="3" type="ORF">B8X04_05370</name>
</gene>
<sequence>MTELIDSHLHFWDRDRFTYPWMAGLPDLPHTSRPGELETAATGAIVIEAGAARDEAFAEVEWLTRVAAGSPLIRGIVAAVDCTDPGLAEAVDRLRSHPLVVGVRDNFEGRATGDLAVGASETADTLLAGTLTALDAGLSIDLCVRAEQLSELETFVSAIVSARGSADRVVIDHLGKPLPADPDFAHGAWAAAMASLALHPGLHVKFSGLPGQMPGRVSGEAANALAARYAADTLAAFGPARTMYGSDHPVSTTGHGLGLPAWEEAATSALRTVLDEADLAAVLGGTAADFYLSRRSE</sequence>
<organism evidence="3 4">
    <name type="scientific">Brevibacterium casei</name>
    <dbReference type="NCBI Taxonomy" id="33889"/>
    <lineage>
        <taxon>Bacteria</taxon>
        <taxon>Bacillati</taxon>
        <taxon>Actinomycetota</taxon>
        <taxon>Actinomycetes</taxon>
        <taxon>Micrococcales</taxon>
        <taxon>Brevibacteriaceae</taxon>
        <taxon>Brevibacterium</taxon>
    </lineage>
</organism>
<name>A0A269ZEE0_9MICO</name>
<evidence type="ECO:0000313" key="3">
    <source>
        <dbReference type="EMBL" id="PAK96188.1"/>
    </source>
</evidence>
<comment type="similarity">
    <text evidence="1">Belongs to the metallo-dependent hydrolases superfamily.</text>
</comment>
<evidence type="ECO:0000259" key="2">
    <source>
        <dbReference type="Pfam" id="PF04909"/>
    </source>
</evidence>
<dbReference type="InterPro" id="IPR006680">
    <property type="entry name" value="Amidohydro-rel"/>
</dbReference>
<comment type="caution">
    <text evidence="3">The sequence shown here is derived from an EMBL/GenBank/DDBJ whole genome shotgun (WGS) entry which is preliminary data.</text>
</comment>
<evidence type="ECO:0000313" key="4">
    <source>
        <dbReference type="Proteomes" id="UP000216867"/>
    </source>
</evidence>
<dbReference type="Gene3D" id="3.20.20.140">
    <property type="entry name" value="Metal-dependent hydrolases"/>
    <property type="match status" value="1"/>
</dbReference>
<dbReference type="RefSeq" id="WP_095375660.1">
    <property type="nucleotide sequence ID" value="NZ_JBNHBT010000003.1"/>
</dbReference>
<dbReference type="Proteomes" id="UP000216867">
    <property type="component" value="Unassembled WGS sequence"/>
</dbReference>
<reference evidence="3 4" key="1">
    <citation type="submission" date="2017-04" db="EMBL/GenBank/DDBJ databases">
        <title>Kefir bacterial isolates.</title>
        <authorList>
            <person name="Kim Y."/>
            <person name="Blasche S."/>
            <person name="Patil K.R."/>
        </authorList>
    </citation>
    <scope>NUCLEOTIDE SEQUENCE [LARGE SCALE GENOMIC DNA]</scope>
    <source>
        <strain evidence="3 4">OG2</strain>
    </source>
</reference>
<dbReference type="Pfam" id="PF04909">
    <property type="entry name" value="Amidohydro_2"/>
    <property type="match status" value="1"/>
</dbReference>
<dbReference type="PANTHER" id="PTHR43569">
    <property type="entry name" value="AMIDOHYDROLASE"/>
    <property type="match status" value="1"/>
</dbReference>
<dbReference type="InterPro" id="IPR032466">
    <property type="entry name" value="Metal_Hydrolase"/>
</dbReference>
<evidence type="ECO:0000256" key="1">
    <source>
        <dbReference type="ARBA" id="ARBA00038310"/>
    </source>
</evidence>
<protein>
    <recommendedName>
        <fullName evidence="2">Amidohydrolase-related domain-containing protein</fullName>
    </recommendedName>
</protein>
<feature type="domain" description="Amidohydrolase-related" evidence="2">
    <location>
        <begin position="5"/>
        <end position="291"/>
    </location>
</feature>
<dbReference type="SUPFAM" id="SSF51556">
    <property type="entry name" value="Metallo-dependent hydrolases"/>
    <property type="match status" value="1"/>
</dbReference>
<dbReference type="PANTHER" id="PTHR43569:SF2">
    <property type="entry name" value="AMIDOHYDROLASE-RELATED DOMAIN-CONTAINING PROTEIN"/>
    <property type="match status" value="1"/>
</dbReference>
<proteinExistence type="inferred from homology"/>
<dbReference type="AlphaFoldDB" id="A0A269ZEE0"/>
<dbReference type="EMBL" id="NCWY01000004">
    <property type="protein sequence ID" value="PAK96188.1"/>
    <property type="molecule type" value="Genomic_DNA"/>
</dbReference>
<dbReference type="GO" id="GO:0016787">
    <property type="term" value="F:hydrolase activity"/>
    <property type="evidence" value="ECO:0007669"/>
    <property type="project" value="InterPro"/>
</dbReference>
<accession>A0A269ZEE0</accession>